<dbReference type="FunFam" id="1.10.560.10:FF:000017">
    <property type="entry name" value="T-complex protein 1 subunit eta"/>
    <property type="match status" value="1"/>
</dbReference>
<gene>
    <name evidence="14" type="primary">tcp1-eta</name>
</gene>
<dbReference type="PROSITE" id="PS00751">
    <property type="entry name" value="TCP1_2"/>
    <property type="match status" value="1"/>
</dbReference>
<evidence type="ECO:0000256" key="5">
    <source>
        <dbReference type="ARBA" id="ARBA00022490"/>
    </source>
</evidence>
<comment type="similarity">
    <text evidence="2 12">Belongs to the TCP-1 chaperonin family.</text>
</comment>
<organism evidence="14">
    <name type="scientific">Locusta migratoria</name>
    <name type="common">Migratory locust</name>
    <dbReference type="NCBI Taxonomy" id="7004"/>
    <lineage>
        <taxon>Eukaryota</taxon>
        <taxon>Metazoa</taxon>
        <taxon>Ecdysozoa</taxon>
        <taxon>Arthropoda</taxon>
        <taxon>Hexapoda</taxon>
        <taxon>Insecta</taxon>
        <taxon>Pterygota</taxon>
        <taxon>Neoptera</taxon>
        <taxon>Polyneoptera</taxon>
        <taxon>Orthoptera</taxon>
        <taxon>Caelifera</taxon>
        <taxon>Acrididea</taxon>
        <taxon>Acridomorpha</taxon>
        <taxon>Acridoidea</taxon>
        <taxon>Acrididae</taxon>
        <taxon>Oedipodinae</taxon>
        <taxon>Locusta</taxon>
    </lineage>
</organism>
<evidence type="ECO:0000256" key="11">
    <source>
        <dbReference type="ARBA" id="ARBA00049360"/>
    </source>
</evidence>
<comment type="subunit">
    <text evidence="13">Heterooligomeric complex that forms two stacked rings.</text>
</comment>
<keyword evidence="8 12" id="KW-0143">Chaperone</keyword>
<dbReference type="InterPro" id="IPR053374">
    <property type="entry name" value="TCP-1_chaperonin"/>
</dbReference>
<evidence type="ECO:0000256" key="1">
    <source>
        <dbReference type="ARBA" id="ARBA00004496"/>
    </source>
</evidence>
<dbReference type="GO" id="GO:0005524">
    <property type="term" value="F:ATP binding"/>
    <property type="evidence" value="ECO:0007669"/>
    <property type="project" value="UniProtKB-KW"/>
</dbReference>
<comment type="function">
    <text evidence="9 13">Molecular chaperone; assists the folding of proteins upon ATP hydrolysis. Known to play a role, in vitro, in the folding of actin and tubulin.</text>
</comment>
<dbReference type="SUPFAM" id="SSF52029">
    <property type="entry name" value="GroEL apical domain-like"/>
    <property type="match status" value="1"/>
</dbReference>
<evidence type="ECO:0000256" key="12">
    <source>
        <dbReference type="RuleBase" id="RU004187"/>
    </source>
</evidence>
<dbReference type="PROSITE" id="PS00995">
    <property type="entry name" value="TCP1_3"/>
    <property type="match status" value="1"/>
</dbReference>
<dbReference type="Pfam" id="PF00118">
    <property type="entry name" value="Cpn60_TCP1"/>
    <property type="match status" value="1"/>
</dbReference>
<dbReference type="InterPro" id="IPR027409">
    <property type="entry name" value="GroEL-like_apical_dom_sf"/>
</dbReference>
<dbReference type="Gene3D" id="3.50.7.10">
    <property type="entry name" value="GroEL"/>
    <property type="match status" value="1"/>
</dbReference>
<dbReference type="InterPro" id="IPR054827">
    <property type="entry name" value="thermosome_alpha"/>
</dbReference>
<keyword evidence="6 12" id="KW-0547">Nucleotide-binding</keyword>
<evidence type="ECO:0000256" key="7">
    <source>
        <dbReference type="ARBA" id="ARBA00022840"/>
    </source>
</evidence>
<accession>V5RDK5</accession>
<dbReference type="Gene3D" id="3.30.260.10">
    <property type="entry name" value="TCP-1-like chaperonin intermediate domain"/>
    <property type="match status" value="1"/>
</dbReference>
<comment type="subunit">
    <text evidence="3">Heterooligomeric complex of about 850 to 900 kDa that forms two stacked rings, 12 to 16 nm in diameter.</text>
</comment>
<evidence type="ECO:0000256" key="4">
    <source>
        <dbReference type="ARBA" id="ARBA00015836"/>
    </source>
</evidence>
<dbReference type="InterPro" id="IPR017998">
    <property type="entry name" value="Chaperone_TCP-1"/>
</dbReference>
<dbReference type="InterPro" id="IPR027413">
    <property type="entry name" value="GROEL-like_equatorial_sf"/>
</dbReference>
<reference evidence="14" key="1">
    <citation type="submission" date="2013-09" db="EMBL/GenBank/DDBJ databases">
        <title>Locusta migratoria t-complex protein(tcp1).</title>
        <authorList>
            <person name="Bao H."/>
            <person name="Zhang Y."/>
            <person name="Wang X."/>
            <person name="Meng X."/>
            <person name="Cheng Q."/>
            <person name="Liu Z."/>
        </authorList>
    </citation>
    <scope>NUCLEOTIDE SEQUENCE</scope>
    <source>
        <strain evidence="14">JS</strain>
    </source>
</reference>
<dbReference type="PANTHER" id="PTHR11353">
    <property type="entry name" value="CHAPERONIN"/>
    <property type="match status" value="1"/>
</dbReference>
<evidence type="ECO:0000256" key="8">
    <source>
        <dbReference type="ARBA" id="ARBA00023186"/>
    </source>
</evidence>
<name>V5RDK5_LOCMI</name>
<dbReference type="InterPro" id="IPR002194">
    <property type="entry name" value="Chaperonin_TCP-1_CS"/>
</dbReference>
<dbReference type="FunFam" id="3.50.7.10:FF:000006">
    <property type="entry name" value="T-complex protein 1 subunit eta"/>
    <property type="match status" value="1"/>
</dbReference>
<dbReference type="NCBIfam" id="TIGR02345">
    <property type="entry name" value="chap_CCT_eta"/>
    <property type="match status" value="1"/>
</dbReference>
<dbReference type="GO" id="GO:0140662">
    <property type="term" value="F:ATP-dependent protein folding chaperone"/>
    <property type="evidence" value="ECO:0007669"/>
    <property type="project" value="InterPro"/>
</dbReference>
<dbReference type="AlphaFoldDB" id="V5RDK5"/>
<dbReference type="NCBIfam" id="NF041082">
    <property type="entry name" value="thermosome_alpha"/>
    <property type="match status" value="1"/>
</dbReference>
<dbReference type="PROSITE" id="PS00750">
    <property type="entry name" value="TCP1_1"/>
    <property type="match status" value="1"/>
</dbReference>
<dbReference type="GO" id="GO:0005832">
    <property type="term" value="C:chaperonin-containing T-complex"/>
    <property type="evidence" value="ECO:0007669"/>
    <property type="project" value="UniProtKB-ARBA"/>
</dbReference>
<dbReference type="SUPFAM" id="SSF54849">
    <property type="entry name" value="GroEL-intermediate domain like"/>
    <property type="match status" value="1"/>
</dbReference>
<evidence type="ECO:0000256" key="9">
    <source>
        <dbReference type="ARBA" id="ARBA00024677"/>
    </source>
</evidence>
<dbReference type="NCBIfam" id="NF041083">
    <property type="entry name" value="thermosome_beta"/>
    <property type="match status" value="1"/>
</dbReference>
<proteinExistence type="inferred from homology"/>
<dbReference type="Gene3D" id="1.10.560.10">
    <property type="entry name" value="GroEL-like equatorial domain"/>
    <property type="match status" value="1"/>
</dbReference>
<dbReference type="EMBL" id="KF621129">
    <property type="protein sequence ID" value="AHB33465.1"/>
    <property type="molecule type" value="Viral_cRNA"/>
</dbReference>
<evidence type="ECO:0000256" key="2">
    <source>
        <dbReference type="ARBA" id="ARBA00008020"/>
    </source>
</evidence>
<evidence type="ECO:0000256" key="10">
    <source>
        <dbReference type="ARBA" id="ARBA00032221"/>
    </source>
</evidence>
<keyword evidence="5 13" id="KW-0963">Cytoplasm</keyword>
<evidence type="ECO:0000313" key="14">
    <source>
        <dbReference type="EMBL" id="AHB33465.1"/>
    </source>
</evidence>
<dbReference type="InterPro" id="IPR002423">
    <property type="entry name" value="Cpn60/GroEL/TCP-1"/>
</dbReference>
<dbReference type="GO" id="GO:0016887">
    <property type="term" value="F:ATP hydrolysis activity"/>
    <property type="evidence" value="ECO:0007669"/>
    <property type="project" value="InterPro"/>
</dbReference>
<comment type="catalytic activity">
    <reaction evidence="11">
        <text>ATP + H2O = ADP + phosphate + H(+)</text>
        <dbReference type="Rhea" id="RHEA:13065"/>
        <dbReference type="ChEBI" id="CHEBI:15377"/>
        <dbReference type="ChEBI" id="CHEBI:15378"/>
        <dbReference type="ChEBI" id="CHEBI:30616"/>
        <dbReference type="ChEBI" id="CHEBI:43474"/>
        <dbReference type="ChEBI" id="CHEBI:456216"/>
    </reaction>
</comment>
<comment type="subcellular location">
    <subcellularLocation>
        <location evidence="1 13">Cytoplasm</location>
    </subcellularLocation>
</comment>
<dbReference type="PRINTS" id="PR00304">
    <property type="entry name" value="TCOMPLEXTCP1"/>
</dbReference>
<dbReference type="FunFam" id="1.10.560.10:FF:000045">
    <property type="entry name" value="T-complex protein 1 subunit eta"/>
    <property type="match status" value="1"/>
</dbReference>
<dbReference type="InterPro" id="IPR012720">
    <property type="entry name" value="Chap_CCT_eta"/>
</dbReference>
<dbReference type="CDD" id="cd03340">
    <property type="entry name" value="TCP1_eta"/>
    <property type="match status" value="1"/>
</dbReference>
<dbReference type="FunFam" id="3.30.260.10:FF:000022">
    <property type="entry name" value="T-complex protein 1 subunit eta"/>
    <property type="match status" value="1"/>
</dbReference>
<dbReference type="GO" id="GO:0051082">
    <property type="term" value="F:unfolded protein binding"/>
    <property type="evidence" value="ECO:0007669"/>
    <property type="project" value="InterPro"/>
</dbReference>
<evidence type="ECO:0000256" key="6">
    <source>
        <dbReference type="ARBA" id="ARBA00022741"/>
    </source>
</evidence>
<dbReference type="SUPFAM" id="SSF48592">
    <property type="entry name" value="GroEL equatorial domain-like"/>
    <property type="match status" value="1"/>
</dbReference>
<dbReference type="InterPro" id="IPR027410">
    <property type="entry name" value="TCP-1-like_intermed_sf"/>
</dbReference>
<evidence type="ECO:0000256" key="3">
    <source>
        <dbReference type="ARBA" id="ARBA00011531"/>
    </source>
</evidence>
<protein>
    <recommendedName>
        <fullName evidence="4 13">T-complex protein 1 subunit eta</fullName>
        <shortName evidence="13">TCP-1-eta</shortName>
    </recommendedName>
    <alternativeName>
        <fullName evidence="10 13">CCT-eta</fullName>
    </alternativeName>
</protein>
<keyword evidence="7 12" id="KW-0067">ATP-binding</keyword>
<evidence type="ECO:0000256" key="13">
    <source>
        <dbReference type="RuleBase" id="RU365042"/>
    </source>
</evidence>
<sequence>MQPQIILLKEGTENSQGKPQLISNINACQAVVDAVRTTLGPRGMDKLIVDKNGKSTISNDGATIMKLLDVVHPAAKTLVDIAKSQDAEVGDGTTSVVLLAGEFLKQIKSFVEEGVHPRIIIKAFRKAIQLAVDKINSLAVKIDKKNVAEHRSLLEKCAATALSSKLISQQKGFFSKMVVDAVLLLDDLLPLNMIGIKKVTGGALEDSLLVAGVAFKKTFSYAGFEMQPKKYSNPKIALLNIELELKAERDNAEIRVDNVQEYQKVVDAEWKILYEKLDLIHKSGAKVVLSKLPIGDVATQYFADRDMFCAGRVPEEDLKRTMKACGGSVMTTAHDLKDSVLGSCEHFEESQIGGERFNIFTGCPNAKTCTIVLRGGAEQFMEETERSLHDAIMIVRRTIKNDAVVAGGGAIEMELSRALRDYSRTIAGKEQLLIGAIAKALEVIPRQLCDNAGFDATNILNKLRQKHAQGNCWFGVDINNEDISDNFEACVWEPAVVKINALTAACEAACLVLSVDETIKNPKSGGGDAPAGRGMGRPM</sequence>